<dbReference type="InterPro" id="IPR036543">
    <property type="entry name" value="Guanylate-bd_C_sf"/>
</dbReference>
<keyword evidence="1" id="KW-0547">Nucleotide-binding</keyword>
<evidence type="ECO:0000313" key="9">
    <source>
        <dbReference type="Proteomes" id="UP001321473"/>
    </source>
</evidence>
<evidence type="ECO:0000256" key="2">
    <source>
        <dbReference type="ARBA" id="ARBA00022801"/>
    </source>
</evidence>
<evidence type="ECO:0000256" key="6">
    <source>
        <dbReference type="SAM" id="Phobius"/>
    </source>
</evidence>
<organism evidence="8 9">
    <name type="scientific">Amblyomma americanum</name>
    <name type="common">Lone star tick</name>
    <dbReference type="NCBI Taxonomy" id="6943"/>
    <lineage>
        <taxon>Eukaryota</taxon>
        <taxon>Metazoa</taxon>
        <taxon>Ecdysozoa</taxon>
        <taxon>Arthropoda</taxon>
        <taxon>Chelicerata</taxon>
        <taxon>Arachnida</taxon>
        <taxon>Acari</taxon>
        <taxon>Parasitiformes</taxon>
        <taxon>Ixodida</taxon>
        <taxon>Ixodoidea</taxon>
        <taxon>Ixodidae</taxon>
        <taxon>Amblyomminae</taxon>
        <taxon>Amblyomma</taxon>
    </lineage>
</organism>
<comment type="caution">
    <text evidence="8">The sequence shown here is derived from an EMBL/GenBank/DDBJ whole genome shotgun (WGS) entry which is preliminary data.</text>
</comment>
<dbReference type="Proteomes" id="UP001321473">
    <property type="component" value="Unassembled WGS sequence"/>
</dbReference>
<dbReference type="Pfam" id="PF02263">
    <property type="entry name" value="GBP"/>
    <property type="match status" value="1"/>
</dbReference>
<dbReference type="SUPFAM" id="SSF48340">
    <property type="entry name" value="Interferon-induced guanylate-binding protein 1 (GBP1), C-terminal domain"/>
    <property type="match status" value="2"/>
</dbReference>
<keyword evidence="6" id="KW-0472">Membrane</keyword>
<dbReference type="InterPro" id="IPR015894">
    <property type="entry name" value="Guanylate-bd_N"/>
</dbReference>
<dbReference type="SUPFAM" id="SSF52540">
    <property type="entry name" value="P-loop containing nucleoside triphosphate hydrolases"/>
    <property type="match status" value="1"/>
</dbReference>
<feature type="region of interest" description="Disordered" evidence="5">
    <location>
        <begin position="519"/>
        <end position="551"/>
    </location>
</feature>
<evidence type="ECO:0000259" key="7">
    <source>
        <dbReference type="PROSITE" id="PS51715"/>
    </source>
</evidence>
<keyword evidence="3" id="KW-0342">GTP-binding</keyword>
<feature type="domain" description="GB1/RHD3-type G" evidence="7">
    <location>
        <begin position="69"/>
        <end position="316"/>
    </location>
</feature>
<feature type="region of interest" description="Disordered" evidence="5">
    <location>
        <begin position="1"/>
        <end position="36"/>
    </location>
</feature>
<keyword evidence="6" id="KW-1133">Transmembrane helix</keyword>
<dbReference type="InterPro" id="IPR030386">
    <property type="entry name" value="G_GB1_RHD3_dom"/>
</dbReference>
<evidence type="ECO:0000256" key="5">
    <source>
        <dbReference type="SAM" id="MobiDB-lite"/>
    </source>
</evidence>
<dbReference type="PROSITE" id="PS51715">
    <property type="entry name" value="G_GB1_RHD3"/>
    <property type="match status" value="1"/>
</dbReference>
<proteinExistence type="inferred from homology"/>
<dbReference type="AlphaFoldDB" id="A0AAQ4D238"/>
<dbReference type="InterPro" id="IPR027417">
    <property type="entry name" value="P-loop_NTPase"/>
</dbReference>
<evidence type="ECO:0000313" key="8">
    <source>
        <dbReference type="EMBL" id="KAK8756528.1"/>
    </source>
</evidence>
<feature type="transmembrane region" description="Helical" evidence="6">
    <location>
        <begin position="452"/>
        <end position="473"/>
    </location>
</feature>
<dbReference type="GO" id="GO:0003924">
    <property type="term" value="F:GTPase activity"/>
    <property type="evidence" value="ECO:0007669"/>
    <property type="project" value="InterPro"/>
</dbReference>
<evidence type="ECO:0000256" key="3">
    <source>
        <dbReference type="ARBA" id="ARBA00023134"/>
    </source>
</evidence>
<feature type="transmembrane region" description="Helical" evidence="6">
    <location>
        <begin position="479"/>
        <end position="500"/>
    </location>
</feature>
<keyword evidence="9" id="KW-1185">Reference proteome</keyword>
<comment type="similarity">
    <text evidence="4">Belongs to the TRAFAC class dynamin-like GTPase superfamily. GB1/RHD3 GTPase family.</text>
</comment>
<keyword evidence="6" id="KW-0812">Transmembrane</keyword>
<dbReference type="PANTHER" id="PTHR10751">
    <property type="entry name" value="GUANYLATE BINDING PROTEIN"/>
    <property type="match status" value="1"/>
</dbReference>
<gene>
    <name evidence="8" type="ORF">V5799_000770</name>
</gene>
<keyword evidence="2" id="KW-0378">Hydrolase</keyword>
<accession>A0AAQ4D238</accession>
<name>A0AAQ4D238_AMBAM</name>
<dbReference type="EMBL" id="JARKHS020036173">
    <property type="protein sequence ID" value="KAK8756528.1"/>
    <property type="molecule type" value="Genomic_DNA"/>
</dbReference>
<reference evidence="8 9" key="1">
    <citation type="journal article" date="2023" name="Arcadia Sci">
        <title>De novo assembly of a long-read Amblyomma americanum tick genome.</title>
        <authorList>
            <person name="Chou S."/>
            <person name="Poskanzer K.E."/>
            <person name="Rollins M."/>
            <person name="Thuy-Boun P.S."/>
        </authorList>
    </citation>
    <scope>NUCLEOTIDE SEQUENCE [LARGE SCALE GENOMIC DNA]</scope>
    <source>
        <strain evidence="8">F_SG_1</strain>
        <tissue evidence="8">Salivary glands</tissue>
    </source>
</reference>
<evidence type="ECO:0000256" key="1">
    <source>
        <dbReference type="ARBA" id="ARBA00022741"/>
    </source>
</evidence>
<protein>
    <recommendedName>
        <fullName evidence="7">GB1/RHD3-type G domain-containing protein</fullName>
    </recommendedName>
</protein>
<sequence length="656" mass="73005">MPSRFLARRREPLEERQGRHNRRTSTSGPAMASTVGGGREVQVVKMNGRKLELDDIALGRILLADHVKDKPVVVVAVAGAFRKGKSFLLNFLLRYLRNLGRASVDWLGDPETPLRGFDWRNGSERHTVGILVWSEVFLVTTSQGREVAVVLVDTQGTFDCETTTRTYSAIFALATMVSSVLIYNISQNIHGYDLQHLQLFTEYALLAREDTSRHPFQKVMFLVRDWPFPKDASYGADGGQAILQRRLEIKPGQDKELKHLRQRLRSSFSKIDCFLMPYPGTKVATSALFDGCLSGIDEAFKTQLRQLVPLVLAPNNLLVKEVNGREITCRDLMGYFKAYASAFKKDRVPAPLTIYEATLKGSNIAAKDRARDLYTIEMAKVWQKDGSEDREKMKGHHLRLFEEAKRLFEAIPKMGGQEYSRRYMDKLTKEIGEIFDDFSKVLGKKKRIVDSVAFNAAHAVVTTGIGAAAISLAVVDLPVVAAVCGAVGALSLTGYVYNTVKTYRRKHKRQQEGSKALLAAADEDSDSSLTKQVSSEHQTAESAQVEPGPVAEPHLATASAASKEEEAPEEAGNLSALTKAKRMYNASMEQLCGDALPSLSSQLLESHHYRLRMTAQELFLCTCSAAGVKVLPHFVERLSKEIDELFENFVNQNQVK</sequence>
<dbReference type="Gene3D" id="1.20.58.420">
    <property type="entry name" value="AHSP"/>
    <property type="match status" value="2"/>
</dbReference>
<feature type="compositionally biased region" description="Polar residues" evidence="5">
    <location>
        <begin position="530"/>
        <end position="542"/>
    </location>
</feature>
<evidence type="ECO:0000256" key="4">
    <source>
        <dbReference type="PROSITE-ProRule" id="PRU01052"/>
    </source>
</evidence>
<feature type="compositionally biased region" description="Basic and acidic residues" evidence="5">
    <location>
        <begin position="8"/>
        <end position="18"/>
    </location>
</feature>
<dbReference type="Gene3D" id="3.40.50.300">
    <property type="entry name" value="P-loop containing nucleotide triphosphate hydrolases"/>
    <property type="match status" value="1"/>
</dbReference>
<dbReference type="CDD" id="cd01851">
    <property type="entry name" value="GBP"/>
    <property type="match status" value="1"/>
</dbReference>
<dbReference type="GO" id="GO:0005525">
    <property type="term" value="F:GTP binding"/>
    <property type="evidence" value="ECO:0007669"/>
    <property type="project" value="UniProtKB-KW"/>
</dbReference>